<gene>
    <name evidence="2" type="ORF">JOF42_000357</name>
</gene>
<protein>
    <submittedName>
        <fullName evidence="2">Glucan phosphoethanolaminetransferase (Alkaline phosphatase superfamily)</fullName>
    </submittedName>
</protein>
<evidence type="ECO:0000313" key="2">
    <source>
        <dbReference type="EMBL" id="MBP2376862.1"/>
    </source>
</evidence>
<dbReference type="Proteomes" id="UP000703720">
    <property type="component" value="Unassembled WGS sequence"/>
</dbReference>
<sequence length="91" mass="9680">MSKRTTVRMVWVALALVALVGLAAISTALSTFLTCGSVAEFDVMAALFTSTGAAICGPSHTATWVIFILSVVLVTGIVLTVLRRRMNHQSR</sequence>
<reference evidence="2 3" key="1">
    <citation type="submission" date="2021-03" db="EMBL/GenBank/DDBJ databases">
        <title>Sequencing the genomes of 1000 actinobacteria strains.</title>
        <authorList>
            <person name="Klenk H.-P."/>
        </authorList>
    </citation>
    <scope>NUCLEOTIDE SEQUENCE [LARGE SCALE GENOMIC DNA]</scope>
    <source>
        <strain evidence="2 3">DSM 13468</strain>
    </source>
</reference>
<keyword evidence="1" id="KW-1133">Transmembrane helix</keyword>
<dbReference type="EMBL" id="JAGIOA010000001">
    <property type="protein sequence ID" value="MBP2376862.1"/>
    <property type="molecule type" value="Genomic_DNA"/>
</dbReference>
<proteinExistence type="predicted"/>
<evidence type="ECO:0000256" key="1">
    <source>
        <dbReference type="SAM" id="Phobius"/>
    </source>
</evidence>
<evidence type="ECO:0000313" key="3">
    <source>
        <dbReference type="Proteomes" id="UP000703720"/>
    </source>
</evidence>
<organism evidence="2 3">
    <name type="scientific">Microbacterium phyllosphaerae</name>
    <dbReference type="NCBI Taxonomy" id="124798"/>
    <lineage>
        <taxon>Bacteria</taxon>
        <taxon>Bacillati</taxon>
        <taxon>Actinomycetota</taxon>
        <taxon>Actinomycetes</taxon>
        <taxon>Micrococcales</taxon>
        <taxon>Microbacteriaceae</taxon>
        <taxon>Microbacterium</taxon>
    </lineage>
</organism>
<accession>A0ABS4WKX9</accession>
<feature type="transmembrane region" description="Helical" evidence="1">
    <location>
        <begin position="63"/>
        <end position="82"/>
    </location>
</feature>
<name>A0ABS4WKX9_9MICO</name>
<keyword evidence="3" id="KW-1185">Reference proteome</keyword>
<keyword evidence="1" id="KW-0812">Transmembrane</keyword>
<keyword evidence="1" id="KW-0472">Membrane</keyword>
<comment type="caution">
    <text evidence="2">The sequence shown here is derived from an EMBL/GenBank/DDBJ whole genome shotgun (WGS) entry which is preliminary data.</text>
</comment>